<comment type="caution">
    <text evidence="1">The sequence shown here is derived from an EMBL/GenBank/DDBJ whole genome shotgun (WGS) entry which is preliminary data.</text>
</comment>
<proteinExistence type="predicted"/>
<dbReference type="AlphaFoldDB" id="A0A2M7FDI2"/>
<reference evidence="2" key="1">
    <citation type="submission" date="2017-09" db="EMBL/GenBank/DDBJ databases">
        <title>Depth-based differentiation of microbial function through sediment-hosted aquifers and enrichment of novel symbionts in the deep terrestrial subsurface.</title>
        <authorList>
            <person name="Probst A.J."/>
            <person name="Ladd B."/>
            <person name="Jarett J.K."/>
            <person name="Geller-Mcgrath D.E."/>
            <person name="Sieber C.M.K."/>
            <person name="Emerson J.B."/>
            <person name="Anantharaman K."/>
            <person name="Thomas B.C."/>
            <person name="Malmstrom R."/>
            <person name="Stieglmeier M."/>
            <person name="Klingl A."/>
            <person name="Woyke T."/>
            <person name="Ryan C.M."/>
            <person name="Banfield J.F."/>
        </authorList>
    </citation>
    <scope>NUCLEOTIDE SEQUENCE [LARGE SCALE GENOMIC DNA]</scope>
</reference>
<evidence type="ECO:0000313" key="2">
    <source>
        <dbReference type="Proteomes" id="UP000228497"/>
    </source>
</evidence>
<evidence type="ECO:0000313" key="1">
    <source>
        <dbReference type="EMBL" id="PIV87044.1"/>
    </source>
</evidence>
<dbReference type="Proteomes" id="UP000228497">
    <property type="component" value="Unassembled WGS sequence"/>
</dbReference>
<gene>
    <name evidence="1" type="ORF">COW49_01780</name>
</gene>
<sequence length="97" mass="10693">MSGFGCGINIQEGIVADEDLDVGKEFQLMKEIVSWLQEKYPENWPSLLVAFMASEGLGNKFIGWFGSTGGCREQLETFMDDIGLPLDDDGIGEISRV</sequence>
<name>A0A2M7FDI2_9BACT</name>
<protein>
    <submittedName>
        <fullName evidence="1">Uncharacterized protein</fullName>
    </submittedName>
</protein>
<accession>A0A2M7FDI2</accession>
<organism evidence="1 2">
    <name type="scientific">Candidatus Kaiserbacteria bacterium CG17_big_fil_post_rev_8_21_14_2_50_51_7</name>
    <dbReference type="NCBI Taxonomy" id="1974613"/>
    <lineage>
        <taxon>Bacteria</taxon>
        <taxon>Candidatus Kaiseribacteriota</taxon>
    </lineage>
</organism>
<dbReference type="EMBL" id="PFFD01000081">
    <property type="protein sequence ID" value="PIV87044.1"/>
    <property type="molecule type" value="Genomic_DNA"/>
</dbReference>